<sequence>MRLIDESVHYTTPIIRVGKHEWAMQVYEFSGRRYTRYRWRRLGASDTAWQDERDWPRYNPHDTHDGFPRTLCRHYYRHQAAIEHALGRSGQATLFE</sequence>
<gene>
    <name evidence="1" type="ORF">E4P82_11325</name>
</gene>
<dbReference type="Proteomes" id="UP000760480">
    <property type="component" value="Unassembled WGS sequence"/>
</dbReference>
<evidence type="ECO:0000313" key="2">
    <source>
        <dbReference type="Proteomes" id="UP000760480"/>
    </source>
</evidence>
<accession>A0ABX1TP97</accession>
<dbReference type="RefSeq" id="WP_169248992.1">
    <property type="nucleotide sequence ID" value="NZ_SPMZ01000030.1"/>
</dbReference>
<organism evidence="1 2">
    <name type="scientific">Candidatus Competibacter phosphatis</name>
    <dbReference type="NCBI Taxonomy" id="221280"/>
    <lineage>
        <taxon>Bacteria</taxon>
        <taxon>Pseudomonadati</taxon>
        <taxon>Pseudomonadota</taxon>
        <taxon>Gammaproteobacteria</taxon>
        <taxon>Candidatus Competibacteraceae</taxon>
        <taxon>Candidatus Competibacter</taxon>
    </lineage>
</organism>
<keyword evidence="2" id="KW-1185">Reference proteome</keyword>
<evidence type="ECO:0000313" key="1">
    <source>
        <dbReference type="EMBL" id="NMQ19740.1"/>
    </source>
</evidence>
<name>A0ABX1TP97_9GAMM</name>
<protein>
    <submittedName>
        <fullName evidence="1">Uncharacterized protein</fullName>
    </submittedName>
</protein>
<dbReference type="EMBL" id="SPMZ01000030">
    <property type="protein sequence ID" value="NMQ19740.1"/>
    <property type="molecule type" value="Genomic_DNA"/>
</dbReference>
<reference evidence="1 2" key="1">
    <citation type="submission" date="2019-03" db="EMBL/GenBank/DDBJ databases">
        <title>Metabolic reconstructions from genomes of highly enriched 'Candidatus Accumulibacter' and 'Candidatus Competibacter' bioreactor populations.</title>
        <authorList>
            <person name="Annavajhala M.K."/>
            <person name="Welles L."/>
            <person name="Abbas B."/>
            <person name="Sorokin D."/>
            <person name="Park H."/>
            <person name="Van Loosdrecht M."/>
            <person name="Chandran K."/>
        </authorList>
    </citation>
    <scope>NUCLEOTIDE SEQUENCE [LARGE SCALE GENOMIC DNA]</scope>
    <source>
        <strain evidence="1 2">SBR_G</strain>
    </source>
</reference>
<proteinExistence type="predicted"/>
<comment type="caution">
    <text evidence="1">The sequence shown here is derived from an EMBL/GenBank/DDBJ whole genome shotgun (WGS) entry which is preliminary data.</text>
</comment>